<dbReference type="Pfam" id="PF23099">
    <property type="entry name" value="UTP20_C"/>
    <property type="match status" value="1"/>
</dbReference>
<sequence length="247" mass="27787">MDDTTSDLITKNLVFSICGVHSHAKQKGHSPVNVFWSSLSHYEQGSYVEAFELLGSRNGRNTFLQHITGDVPEVSEMTNPNLQLLLVVPLLRRMGKLALARGDVQMEVLFNCFGMISEQIGPESCREYAIHMMLPIYKVCEGFVGKVVSAEIKELASKARDAVRGVLGVDHFVKAYNEVRKSIEDKRDKRKRSEKLTAVINPVSCEEETKNCSQTPCPQEEENNNDEDGDMEKVMSCRQDGQVFVRD</sequence>
<evidence type="ECO:0000259" key="2">
    <source>
        <dbReference type="Pfam" id="PF23099"/>
    </source>
</evidence>
<dbReference type="GO" id="GO:0030686">
    <property type="term" value="C:90S preribosome"/>
    <property type="evidence" value="ECO:0007669"/>
    <property type="project" value="TreeGrafter"/>
</dbReference>
<dbReference type="InterPro" id="IPR057525">
    <property type="entry name" value="UTP20_C"/>
</dbReference>
<proteinExistence type="predicted"/>
<organism evidence="3">
    <name type="scientific">Anthurium amnicola</name>
    <dbReference type="NCBI Taxonomy" id="1678845"/>
    <lineage>
        <taxon>Eukaryota</taxon>
        <taxon>Viridiplantae</taxon>
        <taxon>Streptophyta</taxon>
        <taxon>Embryophyta</taxon>
        <taxon>Tracheophyta</taxon>
        <taxon>Spermatophyta</taxon>
        <taxon>Magnoliopsida</taxon>
        <taxon>Liliopsida</taxon>
        <taxon>Araceae</taxon>
        <taxon>Pothoideae</taxon>
        <taxon>Potheae</taxon>
        <taxon>Anthurium</taxon>
    </lineage>
</organism>
<evidence type="ECO:0000256" key="1">
    <source>
        <dbReference type="SAM" id="MobiDB-lite"/>
    </source>
</evidence>
<feature type="compositionally biased region" description="Acidic residues" evidence="1">
    <location>
        <begin position="219"/>
        <end position="230"/>
    </location>
</feature>
<dbReference type="PANTHER" id="PTHR17695:SF11">
    <property type="entry name" value="SMALL SUBUNIT PROCESSOME COMPONENT 20 HOMOLOG"/>
    <property type="match status" value="1"/>
</dbReference>
<dbReference type="PANTHER" id="PTHR17695">
    <property type="entry name" value="SMALL SUBUNIT PROCESSOME COMPONENT 20 HOMOLOG"/>
    <property type="match status" value="1"/>
</dbReference>
<feature type="domain" description="U3 small nucleolar RNA-associated protein 20 C-terminal" evidence="2">
    <location>
        <begin position="150"/>
        <end position="207"/>
    </location>
</feature>
<dbReference type="GO" id="GO:0032040">
    <property type="term" value="C:small-subunit processome"/>
    <property type="evidence" value="ECO:0007669"/>
    <property type="project" value="TreeGrafter"/>
</dbReference>
<protein>
    <submittedName>
        <fullName evidence="3">Small subunit processome component 20</fullName>
    </submittedName>
</protein>
<reference evidence="3" key="1">
    <citation type="submission" date="2015-07" db="EMBL/GenBank/DDBJ databases">
        <title>Transcriptome Assembly of Anthurium amnicola.</title>
        <authorList>
            <person name="Suzuki J."/>
        </authorList>
    </citation>
    <scope>NUCLEOTIDE SEQUENCE</scope>
</reference>
<dbReference type="EMBL" id="GDJX01006282">
    <property type="protein sequence ID" value="JAT61654.1"/>
    <property type="molecule type" value="Transcribed_RNA"/>
</dbReference>
<dbReference type="InterPro" id="IPR052575">
    <property type="entry name" value="SSU_processome_comp_20"/>
</dbReference>
<name>A0A1D1Z466_9ARAE</name>
<evidence type="ECO:0000313" key="3">
    <source>
        <dbReference type="EMBL" id="JAT61654.1"/>
    </source>
</evidence>
<gene>
    <name evidence="3" type="primary">Utp20_6</name>
    <name evidence="3" type="ORF">g.122765</name>
</gene>
<accession>A0A1D1Z466</accession>
<feature type="region of interest" description="Disordered" evidence="1">
    <location>
        <begin position="207"/>
        <end position="233"/>
    </location>
</feature>
<dbReference type="AlphaFoldDB" id="A0A1D1Z466"/>